<comment type="caution">
    <text evidence="1">The sequence shown here is derived from an EMBL/GenBank/DDBJ whole genome shotgun (WGS) entry which is preliminary data.</text>
</comment>
<organism evidence="1 2">
    <name type="scientific">Pararge aegeria aegeria</name>
    <dbReference type="NCBI Taxonomy" id="348720"/>
    <lineage>
        <taxon>Eukaryota</taxon>
        <taxon>Metazoa</taxon>
        <taxon>Ecdysozoa</taxon>
        <taxon>Arthropoda</taxon>
        <taxon>Hexapoda</taxon>
        <taxon>Insecta</taxon>
        <taxon>Pterygota</taxon>
        <taxon>Neoptera</taxon>
        <taxon>Endopterygota</taxon>
        <taxon>Lepidoptera</taxon>
        <taxon>Glossata</taxon>
        <taxon>Ditrysia</taxon>
        <taxon>Papilionoidea</taxon>
        <taxon>Nymphalidae</taxon>
        <taxon>Satyrinae</taxon>
        <taxon>Satyrini</taxon>
        <taxon>Parargina</taxon>
        <taxon>Pararge</taxon>
    </lineage>
</organism>
<dbReference type="EMBL" id="CAKXAJ010025944">
    <property type="protein sequence ID" value="CAH2246901.1"/>
    <property type="molecule type" value="Genomic_DNA"/>
</dbReference>
<name>A0A8S4S7V5_9NEOP</name>
<keyword evidence="2" id="KW-1185">Reference proteome</keyword>
<dbReference type="OrthoDB" id="5419617at2759"/>
<protein>
    <submittedName>
        <fullName evidence="1">Jg19257 protein</fullName>
    </submittedName>
</protein>
<gene>
    <name evidence="1" type="primary">jg19257</name>
    <name evidence="1" type="ORF">PAEG_LOCUS21447</name>
</gene>
<sequence>MVRENIVKKPACLGVFNNVLKSTNSVVDYGRNPSHAERRRVQCSERVIGNYLLMMRIHRGKYPPGVQEVITVFNLHLACMETNATPIHVELQCNGVSEYRGEHLGSSASLPEAFGDLGGLLSFWTKLCWLELFSVVGLFRPTNYGYRLRNIRRRRLHY</sequence>
<dbReference type="AlphaFoldDB" id="A0A8S4S7V5"/>
<accession>A0A8S4S7V5</accession>
<evidence type="ECO:0000313" key="1">
    <source>
        <dbReference type="EMBL" id="CAH2246901.1"/>
    </source>
</evidence>
<evidence type="ECO:0000313" key="2">
    <source>
        <dbReference type="Proteomes" id="UP000838756"/>
    </source>
</evidence>
<reference evidence="1" key="1">
    <citation type="submission" date="2022-03" db="EMBL/GenBank/DDBJ databases">
        <authorList>
            <person name="Lindestad O."/>
        </authorList>
    </citation>
    <scope>NUCLEOTIDE SEQUENCE</scope>
</reference>
<dbReference type="Proteomes" id="UP000838756">
    <property type="component" value="Unassembled WGS sequence"/>
</dbReference>
<proteinExistence type="predicted"/>